<organism evidence="2 3">
    <name type="scientific">Phytophthora megakarya</name>
    <dbReference type="NCBI Taxonomy" id="4795"/>
    <lineage>
        <taxon>Eukaryota</taxon>
        <taxon>Sar</taxon>
        <taxon>Stramenopiles</taxon>
        <taxon>Oomycota</taxon>
        <taxon>Peronosporomycetes</taxon>
        <taxon>Peronosporales</taxon>
        <taxon>Peronosporaceae</taxon>
        <taxon>Phytophthora</taxon>
    </lineage>
</organism>
<dbReference type="OrthoDB" id="127916at2759"/>
<protein>
    <submittedName>
        <fullName evidence="2">Avirulence (Avh) protein</fullName>
    </submittedName>
</protein>
<reference evidence="3" key="1">
    <citation type="submission" date="2017-03" db="EMBL/GenBank/DDBJ databases">
        <title>Phytopthora megakarya and P. palmivora, two closely related causual agents of cacao black pod achieved similar genome size and gene model numbers by different mechanisms.</title>
        <authorList>
            <person name="Ali S."/>
            <person name="Shao J."/>
            <person name="Larry D.J."/>
            <person name="Kronmiller B."/>
            <person name="Shen D."/>
            <person name="Strem M.D."/>
            <person name="Melnick R.L."/>
            <person name="Guiltinan M.J."/>
            <person name="Tyler B.M."/>
            <person name="Meinhardt L.W."/>
            <person name="Bailey B.A."/>
        </authorList>
    </citation>
    <scope>NUCLEOTIDE SEQUENCE [LARGE SCALE GENOMIC DNA]</scope>
    <source>
        <strain evidence="3">zdho120</strain>
    </source>
</reference>
<dbReference type="Proteomes" id="UP000198211">
    <property type="component" value="Unassembled WGS sequence"/>
</dbReference>
<evidence type="ECO:0000256" key="1">
    <source>
        <dbReference type="SAM" id="SignalP"/>
    </source>
</evidence>
<feature type="chain" id="PRO_5013347776" evidence="1">
    <location>
        <begin position="21"/>
        <end position="70"/>
    </location>
</feature>
<evidence type="ECO:0000313" key="3">
    <source>
        <dbReference type="Proteomes" id="UP000198211"/>
    </source>
</evidence>
<keyword evidence="3" id="KW-1185">Reference proteome</keyword>
<dbReference type="AlphaFoldDB" id="A0A225VNF6"/>
<comment type="caution">
    <text evidence="2">The sequence shown here is derived from an EMBL/GenBank/DDBJ whole genome shotgun (WGS) entry which is preliminary data.</text>
</comment>
<sequence>MRILFYVAVAVTVLVRSSVGEVFTIADASNRLSKTTPNFADDFTIHSDPQKRFLRATGSNGDDLIPTYEA</sequence>
<dbReference type="EMBL" id="NBNE01003700">
    <property type="protein sequence ID" value="OWZ07046.1"/>
    <property type="molecule type" value="Genomic_DNA"/>
</dbReference>
<evidence type="ECO:0000313" key="2">
    <source>
        <dbReference type="EMBL" id="OWZ07046.1"/>
    </source>
</evidence>
<gene>
    <name evidence="2" type="ORF">PHMEG_00020616</name>
</gene>
<name>A0A225VNF6_9STRA</name>
<keyword evidence="1" id="KW-0732">Signal</keyword>
<feature type="signal peptide" evidence="1">
    <location>
        <begin position="1"/>
        <end position="20"/>
    </location>
</feature>
<proteinExistence type="predicted"/>
<accession>A0A225VNF6</accession>